<dbReference type="SUPFAM" id="SSF50978">
    <property type="entry name" value="WD40 repeat-like"/>
    <property type="match status" value="1"/>
</dbReference>
<keyword evidence="4" id="KW-0853">WD repeat</keyword>
<dbReference type="InterPro" id="IPR036322">
    <property type="entry name" value="WD40_repeat_dom_sf"/>
</dbReference>
<keyword evidence="14" id="KW-1185">Reference proteome</keyword>
<evidence type="ECO:0000256" key="8">
    <source>
        <dbReference type="ARBA" id="ARBA00023069"/>
    </source>
</evidence>
<dbReference type="GO" id="GO:0036158">
    <property type="term" value="P:outer dynein arm assembly"/>
    <property type="evidence" value="ECO:0007669"/>
    <property type="project" value="TreeGrafter"/>
</dbReference>
<dbReference type="InterPro" id="IPR015943">
    <property type="entry name" value="WD40/YVTN_repeat-like_dom_sf"/>
</dbReference>
<protein>
    <submittedName>
        <fullName evidence="13">Uncharacterized protein</fullName>
    </submittedName>
</protein>
<evidence type="ECO:0000256" key="4">
    <source>
        <dbReference type="ARBA" id="ARBA00022574"/>
    </source>
</evidence>
<evidence type="ECO:0000256" key="1">
    <source>
        <dbReference type="ARBA" id="ARBA00004430"/>
    </source>
</evidence>
<feature type="region of interest" description="Disordered" evidence="12">
    <location>
        <begin position="155"/>
        <end position="178"/>
    </location>
</feature>
<evidence type="ECO:0000313" key="13">
    <source>
        <dbReference type="EnsemblMetazoa" id="GPAI029252-PA"/>
    </source>
</evidence>
<dbReference type="PANTHER" id="PTHR12442">
    <property type="entry name" value="DYNEIN INTERMEDIATE CHAIN"/>
    <property type="match status" value="1"/>
</dbReference>
<reference evidence="13" key="2">
    <citation type="submission" date="2020-05" db="UniProtKB">
        <authorList>
            <consortium name="EnsemblMetazoa"/>
        </authorList>
    </citation>
    <scope>IDENTIFICATION</scope>
    <source>
        <strain evidence="13">IAEA</strain>
    </source>
</reference>
<evidence type="ECO:0000256" key="11">
    <source>
        <dbReference type="ARBA" id="ARBA00023273"/>
    </source>
</evidence>
<evidence type="ECO:0000256" key="9">
    <source>
        <dbReference type="ARBA" id="ARBA00023175"/>
    </source>
</evidence>
<dbReference type="GO" id="GO:0036157">
    <property type="term" value="C:outer dynein arm"/>
    <property type="evidence" value="ECO:0007669"/>
    <property type="project" value="TreeGrafter"/>
</dbReference>
<evidence type="ECO:0000256" key="10">
    <source>
        <dbReference type="ARBA" id="ARBA00023212"/>
    </source>
</evidence>
<comment type="similarity">
    <text evidence="2">Belongs to the dynein intermediate chain family.</text>
</comment>
<dbReference type="InterPro" id="IPR050687">
    <property type="entry name" value="Dynein_IC"/>
</dbReference>
<dbReference type="Gene3D" id="2.130.10.10">
    <property type="entry name" value="YVTN repeat-like/Quinoprotein amine dehydrogenase"/>
    <property type="match status" value="1"/>
</dbReference>
<evidence type="ECO:0000256" key="12">
    <source>
        <dbReference type="SAM" id="MobiDB-lite"/>
    </source>
</evidence>
<sequence length="178" mass="20416">MRLYCFGRVSQFFITRMDGVLDTWDLLQQQNEPVLTVKVCDEPLYCLRTSESGKFVTCGSKLGTTFLIEVSENMVTSNKNDKPLLTAMFERENRREKILEAKSREIKLKVKVNQAVDQNDVTMVDGKFNLDAFKSIMEQVEAEYFAAVEQERLRRVPGNKQDAEESELSEAGSIKTRD</sequence>
<evidence type="ECO:0000256" key="7">
    <source>
        <dbReference type="ARBA" id="ARBA00023017"/>
    </source>
</evidence>
<dbReference type="STRING" id="7398.A0A1A9ZYV5"/>
<organism evidence="13 14">
    <name type="scientific">Glossina pallidipes</name>
    <name type="common">Tsetse fly</name>
    <dbReference type="NCBI Taxonomy" id="7398"/>
    <lineage>
        <taxon>Eukaryota</taxon>
        <taxon>Metazoa</taxon>
        <taxon>Ecdysozoa</taxon>
        <taxon>Arthropoda</taxon>
        <taxon>Hexapoda</taxon>
        <taxon>Insecta</taxon>
        <taxon>Pterygota</taxon>
        <taxon>Neoptera</taxon>
        <taxon>Endopterygota</taxon>
        <taxon>Diptera</taxon>
        <taxon>Brachycera</taxon>
        <taxon>Muscomorpha</taxon>
        <taxon>Hippoboscoidea</taxon>
        <taxon>Glossinidae</taxon>
        <taxon>Glossina</taxon>
    </lineage>
</organism>
<dbReference type="Proteomes" id="UP000092445">
    <property type="component" value="Unassembled WGS sequence"/>
</dbReference>
<keyword evidence="8" id="KW-0969">Cilium</keyword>
<evidence type="ECO:0000256" key="6">
    <source>
        <dbReference type="ARBA" id="ARBA00022737"/>
    </source>
</evidence>
<evidence type="ECO:0000256" key="3">
    <source>
        <dbReference type="ARBA" id="ARBA00022490"/>
    </source>
</evidence>
<reference evidence="14" key="1">
    <citation type="submission" date="2014-03" db="EMBL/GenBank/DDBJ databases">
        <authorList>
            <person name="Aksoy S."/>
            <person name="Warren W."/>
            <person name="Wilson R.K."/>
        </authorList>
    </citation>
    <scope>NUCLEOTIDE SEQUENCE [LARGE SCALE GENOMIC DNA]</scope>
    <source>
        <strain evidence="14">IAEA</strain>
    </source>
</reference>
<dbReference type="AlphaFoldDB" id="A0A1A9ZYV5"/>
<evidence type="ECO:0000256" key="5">
    <source>
        <dbReference type="ARBA" id="ARBA00022701"/>
    </source>
</evidence>
<dbReference type="VEuPathDB" id="VectorBase:GPAI029252"/>
<dbReference type="EnsemblMetazoa" id="GPAI029252-RA">
    <property type="protein sequence ID" value="GPAI029252-PA"/>
    <property type="gene ID" value="GPAI029252"/>
</dbReference>
<name>A0A1A9ZYV5_GLOPL</name>
<keyword evidence="3" id="KW-0963">Cytoplasm</keyword>
<proteinExistence type="inferred from homology"/>
<keyword evidence="9" id="KW-0505">Motor protein</keyword>
<comment type="subcellular location">
    <subcellularLocation>
        <location evidence="1">Cytoplasm</location>
        <location evidence="1">Cytoskeleton</location>
        <location evidence="1">Cilium axoneme</location>
    </subcellularLocation>
</comment>
<dbReference type="PANTHER" id="PTHR12442:SF7">
    <property type="entry name" value="DYNEIN AXONEMAL INTERMEDIATE CHAIN 2"/>
    <property type="match status" value="1"/>
</dbReference>
<keyword evidence="6" id="KW-0677">Repeat</keyword>
<dbReference type="GO" id="GO:0003341">
    <property type="term" value="P:cilium movement"/>
    <property type="evidence" value="ECO:0007669"/>
    <property type="project" value="TreeGrafter"/>
</dbReference>
<dbReference type="GO" id="GO:0045503">
    <property type="term" value="F:dynein light chain binding"/>
    <property type="evidence" value="ECO:0007669"/>
    <property type="project" value="TreeGrafter"/>
</dbReference>
<keyword evidence="11" id="KW-0966">Cell projection</keyword>
<evidence type="ECO:0000313" key="14">
    <source>
        <dbReference type="Proteomes" id="UP000092445"/>
    </source>
</evidence>
<dbReference type="GO" id="GO:0005874">
    <property type="term" value="C:microtubule"/>
    <property type="evidence" value="ECO:0007669"/>
    <property type="project" value="UniProtKB-KW"/>
</dbReference>
<keyword evidence="7" id="KW-0243">Dynein</keyword>
<dbReference type="GO" id="GO:0045504">
    <property type="term" value="F:dynein heavy chain binding"/>
    <property type="evidence" value="ECO:0007669"/>
    <property type="project" value="TreeGrafter"/>
</dbReference>
<accession>A0A1A9ZYV5</accession>
<evidence type="ECO:0000256" key="2">
    <source>
        <dbReference type="ARBA" id="ARBA00011059"/>
    </source>
</evidence>
<keyword evidence="5" id="KW-0493">Microtubule</keyword>
<keyword evidence="10" id="KW-0206">Cytoskeleton</keyword>